<dbReference type="PRINTS" id="PR00047">
    <property type="entry name" value="STROIDFINGER"/>
</dbReference>
<dbReference type="GO" id="GO:0000981">
    <property type="term" value="F:DNA-binding transcription factor activity, RNA polymerase II-specific"/>
    <property type="evidence" value="ECO:0007669"/>
    <property type="project" value="UniProtKB-ARBA"/>
</dbReference>
<evidence type="ECO:0000256" key="2">
    <source>
        <dbReference type="ARBA" id="ARBA00006421"/>
    </source>
</evidence>
<evidence type="ECO:0000313" key="20">
    <source>
        <dbReference type="RefSeq" id="XP_045380704.1"/>
    </source>
</evidence>
<dbReference type="InterPro" id="IPR001723">
    <property type="entry name" value="Nuclear_hrmn_rcpt"/>
</dbReference>
<protein>
    <recommendedName>
        <fullName evidence="12">Nuclear receptor subfamily 2 group E member 1</fullName>
    </recommendedName>
    <alternativeName>
        <fullName evidence="14">Nuclear receptor TLX</fullName>
    </alternativeName>
    <alternativeName>
        <fullName evidence="13">Protein tailless homolog</fullName>
    </alternativeName>
</protein>
<evidence type="ECO:0000256" key="16">
    <source>
        <dbReference type="RuleBase" id="RU004334"/>
    </source>
</evidence>
<keyword evidence="8 16" id="KW-0238">DNA-binding</keyword>
<evidence type="ECO:0000259" key="18">
    <source>
        <dbReference type="PROSITE" id="PS51030"/>
    </source>
</evidence>
<evidence type="ECO:0000256" key="10">
    <source>
        <dbReference type="ARBA" id="ARBA00023170"/>
    </source>
</evidence>
<evidence type="ECO:0000256" key="5">
    <source>
        <dbReference type="ARBA" id="ARBA00022771"/>
    </source>
</evidence>
<dbReference type="InterPro" id="IPR050274">
    <property type="entry name" value="Nuclear_hormone_rcpt_NR2"/>
</dbReference>
<gene>
    <name evidence="20" type="primary">NR2E1</name>
</gene>
<organism evidence="20">
    <name type="scientific">Camelus bactrianus</name>
    <name type="common">Bactrian camel</name>
    <dbReference type="NCBI Taxonomy" id="9837"/>
    <lineage>
        <taxon>Eukaryota</taxon>
        <taxon>Metazoa</taxon>
        <taxon>Chordata</taxon>
        <taxon>Craniata</taxon>
        <taxon>Vertebrata</taxon>
        <taxon>Euteleostomi</taxon>
        <taxon>Mammalia</taxon>
        <taxon>Eutheria</taxon>
        <taxon>Laurasiatheria</taxon>
        <taxon>Artiodactyla</taxon>
        <taxon>Tylopoda</taxon>
        <taxon>Camelidae</taxon>
        <taxon>Camelus</taxon>
    </lineage>
</organism>
<dbReference type="InterPro" id="IPR035500">
    <property type="entry name" value="NHR-like_dom_sf"/>
</dbReference>
<dbReference type="InterPro" id="IPR001628">
    <property type="entry name" value="Znf_hrmn_rcpt"/>
</dbReference>
<evidence type="ECO:0000256" key="11">
    <source>
        <dbReference type="ARBA" id="ARBA00023242"/>
    </source>
</evidence>
<dbReference type="AlphaFoldDB" id="A0A9W3HQJ5"/>
<evidence type="ECO:0000256" key="4">
    <source>
        <dbReference type="ARBA" id="ARBA00022723"/>
    </source>
</evidence>
<dbReference type="CTD" id="7101"/>
<dbReference type="SMART" id="SM00399">
    <property type="entry name" value="ZnF_C4"/>
    <property type="match status" value="1"/>
</dbReference>
<name>A0A9W3HQJ5_CAMBA</name>
<dbReference type="PANTHER" id="PTHR24083">
    <property type="entry name" value="NUCLEAR HORMONE RECEPTOR"/>
    <property type="match status" value="1"/>
</dbReference>
<dbReference type="RefSeq" id="XP_045380704.1">
    <property type="nucleotide sequence ID" value="XM_045524748.1"/>
</dbReference>
<keyword evidence="7 16" id="KW-0805">Transcription regulation</keyword>
<dbReference type="SMART" id="SM00430">
    <property type="entry name" value="HOLI"/>
    <property type="match status" value="1"/>
</dbReference>
<feature type="region of interest" description="Disordered" evidence="17">
    <location>
        <begin position="50"/>
        <end position="95"/>
    </location>
</feature>
<keyword evidence="5 16" id="KW-0863">Zinc-finger</keyword>
<keyword evidence="10 16" id="KW-0675">Receptor</keyword>
<evidence type="ECO:0000256" key="15">
    <source>
        <dbReference type="ARBA" id="ARBA00065894"/>
    </source>
</evidence>
<comment type="similarity">
    <text evidence="2">Belongs to the nuclear hormone receptor family. NR2 subfamily.</text>
</comment>
<accession>A0A9W3HQJ5</accession>
<evidence type="ECO:0000256" key="9">
    <source>
        <dbReference type="ARBA" id="ARBA00023163"/>
    </source>
</evidence>
<dbReference type="GO" id="GO:0008270">
    <property type="term" value="F:zinc ion binding"/>
    <property type="evidence" value="ECO:0007669"/>
    <property type="project" value="UniProtKB-KW"/>
</dbReference>
<dbReference type="GO" id="GO:0005654">
    <property type="term" value="C:nucleoplasm"/>
    <property type="evidence" value="ECO:0007669"/>
    <property type="project" value="UniProtKB-ARBA"/>
</dbReference>
<dbReference type="FunFam" id="3.30.50.10:FF:000019">
    <property type="entry name" value="Nuclear receptor subfamily 2 group E member"/>
    <property type="match status" value="1"/>
</dbReference>
<dbReference type="PROSITE" id="PS00031">
    <property type="entry name" value="NUCLEAR_REC_DBD_1"/>
    <property type="match status" value="1"/>
</dbReference>
<evidence type="ECO:0000256" key="3">
    <source>
        <dbReference type="ARBA" id="ARBA00022473"/>
    </source>
</evidence>
<evidence type="ECO:0000256" key="7">
    <source>
        <dbReference type="ARBA" id="ARBA00023015"/>
    </source>
</evidence>
<comment type="subunit">
    <text evidence="15">Monomer. Interacts with ATN1; the interaction represses the transcription.</text>
</comment>
<dbReference type="PRINTS" id="PR00398">
    <property type="entry name" value="STRDHORMONER"/>
</dbReference>
<dbReference type="FunFam" id="1.10.565.10:FF:000019">
    <property type="entry name" value="Nuclear receptor subfamily 2 group E member 1"/>
    <property type="match status" value="1"/>
</dbReference>
<feature type="compositionally biased region" description="Basic and acidic residues" evidence="17">
    <location>
        <begin position="50"/>
        <end position="60"/>
    </location>
</feature>
<feature type="domain" description="NR LBD" evidence="19">
    <location>
        <begin position="350"/>
        <end position="578"/>
    </location>
</feature>
<dbReference type="GO" id="GO:1990837">
    <property type="term" value="F:sequence-specific double-stranded DNA binding"/>
    <property type="evidence" value="ECO:0007669"/>
    <property type="project" value="UniProtKB-ARBA"/>
</dbReference>
<dbReference type="CDD" id="cd07163">
    <property type="entry name" value="NR_DBD_TLX"/>
    <property type="match status" value="1"/>
</dbReference>
<evidence type="ECO:0000256" key="12">
    <source>
        <dbReference type="ARBA" id="ARBA00040364"/>
    </source>
</evidence>
<comment type="subcellular location">
    <subcellularLocation>
        <location evidence="1 16">Nucleus</location>
    </subcellularLocation>
</comment>
<dbReference type="SUPFAM" id="SSF57716">
    <property type="entry name" value="Glucocorticoid receptor-like (DNA-binding domain)"/>
    <property type="match status" value="1"/>
</dbReference>
<dbReference type="Pfam" id="PF00105">
    <property type="entry name" value="zf-C4"/>
    <property type="match status" value="1"/>
</dbReference>
<proteinExistence type="inferred from homology"/>
<evidence type="ECO:0000256" key="14">
    <source>
        <dbReference type="ARBA" id="ARBA00042524"/>
    </source>
</evidence>
<dbReference type="Gene3D" id="1.10.565.10">
    <property type="entry name" value="Retinoid X Receptor"/>
    <property type="match status" value="1"/>
</dbReference>
<reference evidence="20" key="1">
    <citation type="submission" date="2025-08" db="UniProtKB">
        <authorList>
            <consortium name="RefSeq"/>
        </authorList>
    </citation>
    <scope>IDENTIFICATION</scope>
    <source>
        <tissue evidence="20">Blood</tissue>
    </source>
</reference>
<keyword evidence="4 16" id="KW-0479">Metal-binding</keyword>
<keyword evidence="11 16" id="KW-0539">Nucleus</keyword>
<dbReference type="SUPFAM" id="SSF48508">
    <property type="entry name" value="Nuclear receptor ligand-binding domain"/>
    <property type="match status" value="1"/>
</dbReference>
<keyword evidence="9 16" id="KW-0804">Transcription</keyword>
<evidence type="ECO:0000259" key="19">
    <source>
        <dbReference type="PROSITE" id="PS51843"/>
    </source>
</evidence>
<keyword evidence="3" id="KW-0217">Developmental protein</keyword>
<dbReference type="InterPro" id="IPR000536">
    <property type="entry name" value="Nucl_hrmn_rcpt_lig-bd"/>
</dbReference>
<dbReference type="PROSITE" id="PS51843">
    <property type="entry name" value="NR_LBD"/>
    <property type="match status" value="1"/>
</dbReference>
<dbReference type="InterPro" id="IPR013088">
    <property type="entry name" value="Znf_NHR/GATA"/>
</dbReference>
<evidence type="ECO:0000256" key="17">
    <source>
        <dbReference type="SAM" id="MobiDB-lite"/>
    </source>
</evidence>
<dbReference type="GO" id="GO:0007399">
    <property type="term" value="P:nervous system development"/>
    <property type="evidence" value="ECO:0007669"/>
    <property type="project" value="UniProtKB-ARBA"/>
</dbReference>
<evidence type="ECO:0000256" key="8">
    <source>
        <dbReference type="ARBA" id="ARBA00023125"/>
    </source>
</evidence>
<dbReference type="Pfam" id="PF00104">
    <property type="entry name" value="Hormone_recep"/>
    <property type="match status" value="1"/>
</dbReference>
<dbReference type="PROSITE" id="PS51030">
    <property type="entry name" value="NUCLEAR_REC_DBD_2"/>
    <property type="match status" value="1"/>
</dbReference>
<feature type="compositionally biased region" description="Low complexity" evidence="17">
    <location>
        <begin position="61"/>
        <end position="83"/>
    </location>
</feature>
<evidence type="ECO:0000256" key="13">
    <source>
        <dbReference type="ARBA" id="ARBA00041813"/>
    </source>
</evidence>
<dbReference type="CDD" id="cd06950">
    <property type="entry name" value="NR_LBD_Tlx_PNR_like"/>
    <property type="match status" value="1"/>
</dbReference>
<feature type="domain" description="Nuclear receptor" evidence="18">
    <location>
        <begin position="208"/>
        <end position="285"/>
    </location>
</feature>
<dbReference type="Gene3D" id="3.30.50.10">
    <property type="entry name" value="Erythroid Transcription Factor GATA-1, subunit A"/>
    <property type="match status" value="1"/>
</dbReference>
<evidence type="ECO:0000256" key="1">
    <source>
        <dbReference type="ARBA" id="ARBA00004123"/>
    </source>
</evidence>
<keyword evidence="6 16" id="KW-0862">Zinc</keyword>
<evidence type="ECO:0000256" key="6">
    <source>
        <dbReference type="ARBA" id="ARBA00022833"/>
    </source>
</evidence>
<sequence length="580" mass="63937">MAGSQTGTLAQPEDVCYAEEDGCKIWKTSLLLSRVRAVAGWSLSSLGLTDRPEGVRDKTRSGLACLSPGPSSSSQHNLSSHPAGEGAPRRWSPRRAPPPRAFVAIRIPMLLFLTGHWWLYRQVLRRSCNCPGRARWLLNPPPQPGLPRSPLLHPLQLFQGRGPGCAPARRLGINQQCKGRRGRRPNFPRSRKAAAGCAAAPACCRILDIPCKVCGDRSSGKHYGVYACDGCSGFFKRSIRRNRTYVCKSGNQGGCPVDKTHRNQCRACRLKKCLEVNMNKDAVQHERGPRTSTIRKQVALYFRGHKEENGAAAHFPSAALPTPAFFTAVTQLEPHGLELAAVSATPERQTLVSLAQPTPKYPHEVNGTPMYLYEVATESVCESAARLLFMSIKWAKSVPAFSTLSLQDQLMLLEDAWRELFVLGIAQWAIPVDANTLLAVSGMNGDNTDSQKLNKIISEIQALQEVVARFRQLRLDATEFACLKCIVTFKAVPTHSGSELRSFRNAAAIAALQDEAQLTLNSYIHTRYPTQPCRFGKLLLLLPALRSISPSTIEEVFFKKTIGNVPITRLLSDMYKSSDI</sequence>